<dbReference type="EMBL" id="CP114040">
    <property type="protein sequence ID" value="WAS91412.1"/>
    <property type="molecule type" value="Genomic_DNA"/>
</dbReference>
<accession>A0ABY7GWW2</accession>
<dbReference type="Proteomes" id="UP001164459">
    <property type="component" value="Chromosome"/>
</dbReference>
<evidence type="ECO:0000313" key="4">
    <source>
        <dbReference type="Proteomes" id="UP001164459"/>
    </source>
</evidence>
<name>A0ABY7GWW2_9BACT</name>
<keyword evidence="2" id="KW-0472">Membrane</keyword>
<evidence type="ECO:0000313" key="3">
    <source>
        <dbReference type="EMBL" id="WAS91412.1"/>
    </source>
</evidence>
<gene>
    <name evidence="3" type="ORF">O0S08_34945</name>
</gene>
<keyword evidence="2" id="KW-0812">Transmembrane</keyword>
<keyword evidence="4" id="KW-1185">Reference proteome</keyword>
<proteinExistence type="predicted"/>
<evidence type="ECO:0000256" key="2">
    <source>
        <dbReference type="SAM" id="Phobius"/>
    </source>
</evidence>
<evidence type="ECO:0008006" key="5">
    <source>
        <dbReference type="Google" id="ProtNLM"/>
    </source>
</evidence>
<feature type="region of interest" description="Disordered" evidence="1">
    <location>
        <begin position="269"/>
        <end position="301"/>
    </location>
</feature>
<dbReference type="RefSeq" id="WP_269033776.1">
    <property type="nucleotide sequence ID" value="NZ_CP114040.1"/>
</dbReference>
<feature type="transmembrane region" description="Helical" evidence="2">
    <location>
        <begin position="33"/>
        <end position="58"/>
    </location>
</feature>
<feature type="transmembrane region" description="Helical" evidence="2">
    <location>
        <begin position="109"/>
        <end position="126"/>
    </location>
</feature>
<keyword evidence="2" id="KW-1133">Transmembrane helix</keyword>
<protein>
    <recommendedName>
        <fullName evidence="5">DUF58 domain-containing protein</fullName>
    </recommendedName>
</protein>
<organism evidence="3 4">
    <name type="scientific">Nannocystis punicea</name>
    <dbReference type="NCBI Taxonomy" id="2995304"/>
    <lineage>
        <taxon>Bacteria</taxon>
        <taxon>Pseudomonadati</taxon>
        <taxon>Myxococcota</taxon>
        <taxon>Polyangia</taxon>
        <taxon>Nannocystales</taxon>
        <taxon>Nannocystaceae</taxon>
        <taxon>Nannocystis</taxon>
    </lineage>
</organism>
<reference evidence="3" key="1">
    <citation type="submission" date="2022-11" db="EMBL/GenBank/DDBJ databases">
        <title>Minimal conservation of predation-associated metabolite biosynthetic gene clusters underscores biosynthetic potential of Myxococcota including descriptions for ten novel species: Archangium lansinium sp. nov., Myxococcus landrumus sp. nov., Nannocystis bai.</title>
        <authorList>
            <person name="Ahearne A."/>
            <person name="Stevens C."/>
            <person name="Dowd S."/>
        </authorList>
    </citation>
    <scope>NUCLEOTIDE SEQUENCE</scope>
    <source>
        <strain evidence="3">Fl3</strain>
    </source>
</reference>
<feature type="transmembrane region" description="Helical" evidence="2">
    <location>
        <begin position="79"/>
        <end position="97"/>
    </location>
</feature>
<evidence type="ECO:0000256" key="1">
    <source>
        <dbReference type="SAM" id="MobiDB-lite"/>
    </source>
</evidence>
<sequence>MSVRSPARSERGGRCAGLSVWHADGSPQLTPPIATLLSATSSVLAAVVVMALCLLSPAEQRDAPQDDGGREVSYRGTRGIWLLVFGVLSLLFALLAVVPAPDGERSWEIVWSIVSAVVFVHQLCAYQNRVTLRLTPGSPRLGESMQVRWSVDSPVQVSKASATLLGMERTVLDAVRGPNIRTHIVYEAPVSAAGVAVLPAAGVPAFPGTTHSIVWVLRLSVLFPLWPILHLEVPIDVRGAGAGAPPDLGPPAGFAPQEVRFGVRIDGDHRSFAPASRSPVWSRGSAPKRRAAPRCGWSARR</sequence>